<keyword evidence="7 13" id="KW-0964">Secreted</keyword>
<keyword evidence="13" id="KW-0732">Signal</keyword>
<dbReference type="InterPro" id="IPR001117">
    <property type="entry name" value="Cu-oxidase_2nd"/>
</dbReference>
<dbReference type="InterPro" id="IPR011707">
    <property type="entry name" value="Cu-oxidase-like_N"/>
</dbReference>
<dbReference type="InterPro" id="IPR008972">
    <property type="entry name" value="Cupredoxin"/>
</dbReference>
<dbReference type="EC" id="1.10.3.2" evidence="5 13"/>
<dbReference type="CDD" id="cd13897">
    <property type="entry name" value="CuRO_3_LCC_plant"/>
    <property type="match status" value="1"/>
</dbReference>
<evidence type="ECO:0000259" key="14">
    <source>
        <dbReference type="Pfam" id="PF00394"/>
    </source>
</evidence>
<evidence type="ECO:0000259" key="15">
    <source>
        <dbReference type="Pfam" id="PF07731"/>
    </source>
</evidence>
<reference evidence="17" key="1">
    <citation type="submission" date="2020-02" db="EMBL/GenBank/DDBJ databases">
        <authorList>
            <person name="Scholz U."/>
            <person name="Mascher M."/>
            <person name="Fiebig A."/>
        </authorList>
    </citation>
    <scope>NUCLEOTIDE SEQUENCE</scope>
</reference>
<dbReference type="CDD" id="cd13875">
    <property type="entry name" value="CuRO_2_LCC_plant"/>
    <property type="match status" value="1"/>
</dbReference>
<evidence type="ECO:0000256" key="6">
    <source>
        <dbReference type="ARBA" id="ARBA00022523"/>
    </source>
</evidence>
<evidence type="ECO:0000256" key="4">
    <source>
        <dbReference type="ARBA" id="ARBA00010609"/>
    </source>
</evidence>
<organism evidence="17 18">
    <name type="scientific">Spirodela intermedia</name>
    <name type="common">Intermediate duckweed</name>
    <dbReference type="NCBI Taxonomy" id="51605"/>
    <lineage>
        <taxon>Eukaryota</taxon>
        <taxon>Viridiplantae</taxon>
        <taxon>Streptophyta</taxon>
        <taxon>Embryophyta</taxon>
        <taxon>Tracheophyta</taxon>
        <taxon>Spermatophyta</taxon>
        <taxon>Magnoliopsida</taxon>
        <taxon>Liliopsida</taxon>
        <taxon>Araceae</taxon>
        <taxon>Lemnoideae</taxon>
        <taxon>Spirodela</taxon>
    </lineage>
</organism>
<dbReference type="EMBL" id="LR746265">
    <property type="protein sequence ID" value="CAA7391711.1"/>
    <property type="molecule type" value="Genomic_DNA"/>
</dbReference>
<dbReference type="PROSITE" id="PS00080">
    <property type="entry name" value="MULTICOPPER_OXIDASE2"/>
    <property type="match status" value="1"/>
</dbReference>
<evidence type="ECO:0000256" key="8">
    <source>
        <dbReference type="ARBA" id="ARBA00022723"/>
    </source>
</evidence>
<dbReference type="PROSITE" id="PS00079">
    <property type="entry name" value="MULTICOPPER_OXIDASE1"/>
    <property type="match status" value="1"/>
</dbReference>
<feature type="chain" id="PRO_5029951897" description="Laccase" evidence="13">
    <location>
        <begin position="22"/>
        <end position="570"/>
    </location>
</feature>
<evidence type="ECO:0000256" key="10">
    <source>
        <dbReference type="ARBA" id="ARBA00023002"/>
    </source>
</evidence>
<dbReference type="Pfam" id="PF00394">
    <property type="entry name" value="Cu-oxidase"/>
    <property type="match status" value="1"/>
</dbReference>
<keyword evidence="6 13" id="KW-0052">Apoplast</keyword>
<dbReference type="CDD" id="cd13849">
    <property type="entry name" value="CuRO_1_LCC_plant"/>
    <property type="match status" value="1"/>
</dbReference>
<dbReference type="GO" id="GO:0046274">
    <property type="term" value="P:lignin catabolic process"/>
    <property type="evidence" value="ECO:0007669"/>
    <property type="project" value="UniProtKB-KW"/>
</dbReference>
<evidence type="ECO:0000256" key="9">
    <source>
        <dbReference type="ARBA" id="ARBA00022737"/>
    </source>
</evidence>
<dbReference type="Gene3D" id="2.60.40.420">
    <property type="entry name" value="Cupredoxins - blue copper proteins"/>
    <property type="match status" value="3"/>
</dbReference>
<evidence type="ECO:0000313" key="17">
    <source>
        <dbReference type="EMBL" id="CAA7391711.1"/>
    </source>
</evidence>
<name>A0A7I8K429_SPIIN</name>
<feature type="domain" description="Plastocyanin-like" evidence="15">
    <location>
        <begin position="419"/>
        <end position="553"/>
    </location>
</feature>
<evidence type="ECO:0000256" key="12">
    <source>
        <dbReference type="ARBA" id="ARBA00023185"/>
    </source>
</evidence>
<keyword evidence="18" id="KW-1185">Reference proteome</keyword>
<dbReference type="PANTHER" id="PTHR11709:SF262">
    <property type="entry name" value="LACCASE-14"/>
    <property type="match status" value="1"/>
</dbReference>
<dbReference type="AlphaFoldDB" id="A0A7I8K429"/>
<dbReference type="InterPro" id="IPR017761">
    <property type="entry name" value="Laccase"/>
</dbReference>
<dbReference type="InterPro" id="IPR034285">
    <property type="entry name" value="CuRO_2_LCC"/>
</dbReference>
<dbReference type="GO" id="GO:0048046">
    <property type="term" value="C:apoplast"/>
    <property type="evidence" value="ECO:0007669"/>
    <property type="project" value="UniProtKB-SubCell"/>
</dbReference>
<protein>
    <recommendedName>
        <fullName evidence="5 13">Laccase</fullName>
        <ecNumber evidence="5 13">1.10.3.2</ecNumber>
    </recommendedName>
    <alternativeName>
        <fullName evidence="13">Benzenediol:oxygen oxidoreductase</fullName>
    </alternativeName>
    <alternativeName>
        <fullName evidence="13">Diphenol oxidase</fullName>
    </alternativeName>
    <alternativeName>
        <fullName evidence="13">Urishiol oxidase</fullName>
    </alternativeName>
</protein>
<dbReference type="GO" id="GO:0052716">
    <property type="term" value="F:hydroquinone:oxygen oxidoreductase activity"/>
    <property type="evidence" value="ECO:0007669"/>
    <property type="project" value="UniProtKB-EC"/>
</dbReference>
<dbReference type="OrthoDB" id="2121828at2759"/>
<sequence>MGLEKFALVMFLGYISLPVLCEVNRYVYSIEKANYTRLCRTKSILTVNGQFPGPTLYAHHGDTVVVRVLNRADQNITLHWHGVKQPRNPWSDGPAYITQCPIKPGAEFTYKLVFSNEEGTVWWHAHSDWARATVHGAIVIYPKPGSSFPFFRPDEHLPVILGEWWKRDVNDVLTEMLQTGGAPNVSDAFTINGQPGDLYPCSKGGKIMSLIVIAVENGKRYLLHVVNAALNEELFFSIAGHPVTVVGVDGTYTKPFPTDYIMITPGQTMDLLLEANQCSSTAYYMAARAYSSSAAVPFDNTTATAVLEYAGSDSGSSRASPLFPGTLPAYNNTGAVANFTAGLRSLANADHPSDFPLTIDSHVVITVSINELPCPRDTCEGPNGTRIAASLNNISFVTPQVDILTAYYRRIGGVFATGFPSRPPLLFNFTADDLPSELLLPRKGTEVRLIEYNTSVEVVFQGTNLVAGLNHPMHLHGYSFYVVGWGFGNYDREKDTPLYNLVDPPMMNTFGVPRNGWAAVRFRALNPGVWFMHCHLERHMTWGMDAVFIVKNGESPEAQMLPPPPDMPPC</sequence>
<comment type="cofactor">
    <cofactor evidence="13">
        <name>Cu cation</name>
        <dbReference type="ChEBI" id="CHEBI:23378"/>
    </cofactor>
    <text evidence="13">Binds 4 Cu cations per monomer.</text>
</comment>
<evidence type="ECO:0000313" key="18">
    <source>
        <dbReference type="Proteomes" id="UP000663760"/>
    </source>
</evidence>
<dbReference type="NCBIfam" id="TIGR03389">
    <property type="entry name" value="laccase"/>
    <property type="match status" value="1"/>
</dbReference>
<comment type="function">
    <text evidence="2 13">Lignin degradation and detoxification of lignin-derived products.</text>
</comment>
<dbReference type="Pfam" id="PF07732">
    <property type="entry name" value="Cu-oxidase_3"/>
    <property type="match status" value="1"/>
</dbReference>
<evidence type="ECO:0000256" key="7">
    <source>
        <dbReference type="ARBA" id="ARBA00022525"/>
    </source>
</evidence>
<feature type="domain" description="Plastocyanin-like" evidence="14">
    <location>
        <begin position="157"/>
        <end position="311"/>
    </location>
</feature>
<dbReference type="InterPro" id="IPR034288">
    <property type="entry name" value="CuRO_1_LCC"/>
</dbReference>
<dbReference type="InterPro" id="IPR033138">
    <property type="entry name" value="Cu_oxidase_CS"/>
</dbReference>
<dbReference type="PANTHER" id="PTHR11709">
    <property type="entry name" value="MULTI-COPPER OXIDASE"/>
    <property type="match status" value="1"/>
</dbReference>
<keyword evidence="9 13" id="KW-0677">Repeat</keyword>
<keyword evidence="10 13" id="KW-0560">Oxidoreductase</keyword>
<evidence type="ECO:0000256" key="1">
    <source>
        <dbReference type="ARBA" id="ARBA00000349"/>
    </source>
</evidence>
<keyword evidence="11 13" id="KW-0186">Copper</keyword>
<evidence type="ECO:0000256" key="11">
    <source>
        <dbReference type="ARBA" id="ARBA00023008"/>
    </source>
</evidence>
<gene>
    <name evidence="17" type="ORF">SI8410_02002962</name>
</gene>
<accession>A0A7I8K429</accession>
<dbReference type="SUPFAM" id="SSF49503">
    <property type="entry name" value="Cupredoxins"/>
    <property type="match status" value="3"/>
</dbReference>
<keyword evidence="8 13" id="KW-0479">Metal-binding</keyword>
<evidence type="ECO:0000256" key="13">
    <source>
        <dbReference type="RuleBase" id="RU361119"/>
    </source>
</evidence>
<evidence type="ECO:0000256" key="2">
    <source>
        <dbReference type="ARBA" id="ARBA00002075"/>
    </source>
</evidence>
<comment type="similarity">
    <text evidence="4 13">Belongs to the multicopper oxidase family.</text>
</comment>
<dbReference type="Proteomes" id="UP000663760">
    <property type="component" value="Chromosome 2"/>
</dbReference>
<dbReference type="GO" id="GO:0005507">
    <property type="term" value="F:copper ion binding"/>
    <property type="evidence" value="ECO:0007669"/>
    <property type="project" value="InterPro"/>
</dbReference>
<proteinExistence type="inferred from homology"/>
<evidence type="ECO:0000256" key="5">
    <source>
        <dbReference type="ARBA" id="ARBA00012297"/>
    </source>
</evidence>
<dbReference type="InterPro" id="IPR045087">
    <property type="entry name" value="Cu-oxidase_fam"/>
</dbReference>
<feature type="signal peptide" evidence="13">
    <location>
        <begin position="1"/>
        <end position="21"/>
    </location>
</feature>
<evidence type="ECO:0000259" key="16">
    <source>
        <dbReference type="Pfam" id="PF07732"/>
    </source>
</evidence>
<evidence type="ECO:0000256" key="3">
    <source>
        <dbReference type="ARBA" id="ARBA00004271"/>
    </source>
</evidence>
<feature type="domain" description="Plastocyanin-like" evidence="16">
    <location>
        <begin position="30"/>
        <end position="143"/>
    </location>
</feature>
<comment type="subcellular location">
    <subcellularLocation>
        <location evidence="3 13">Secreted</location>
        <location evidence="3 13">Extracellular space</location>
        <location evidence="3 13">Apoplast</location>
    </subcellularLocation>
</comment>
<comment type="catalytic activity">
    <reaction evidence="1 13">
        <text>4 hydroquinone + O2 = 4 benzosemiquinone + 2 H2O</text>
        <dbReference type="Rhea" id="RHEA:11276"/>
        <dbReference type="ChEBI" id="CHEBI:15377"/>
        <dbReference type="ChEBI" id="CHEBI:15379"/>
        <dbReference type="ChEBI" id="CHEBI:17594"/>
        <dbReference type="ChEBI" id="CHEBI:17977"/>
        <dbReference type="EC" id="1.10.3.2"/>
    </reaction>
</comment>
<dbReference type="InterPro" id="IPR034289">
    <property type="entry name" value="CuRO_3_LCC"/>
</dbReference>
<dbReference type="InterPro" id="IPR002355">
    <property type="entry name" value="Cu_oxidase_Cu_BS"/>
</dbReference>
<keyword evidence="12 13" id="KW-0439">Lignin degradation</keyword>
<dbReference type="Pfam" id="PF07731">
    <property type="entry name" value="Cu-oxidase_2"/>
    <property type="match status" value="1"/>
</dbReference>
<dbReference type="InterPro" id="IPR011706">
    <property type="entry name" value="Cu-oxidase_C"/>
</dbReference>